<keyword evidence="1" id="KW-0472">Membrane</keyword>
<feature type="transmembrane region" description="Helical" evidence="1">
    <location>
        <begin position="172"/>
        <end position="192"/>
    </location>
</feature>
<comment type="caution">
    <text evidence="3">The sequence shown here is derived from an EMBL/GenBank/DDBJ whole genome shotgun (WGS) entry which is preliminary data.</text>
</comment>
<dbReference type="RefSeq" id="WP_345930568.1">
    <property type="nucleotide sequence ID" value="NZ_JBDIVF010000026.1"/>
</dbReference>
<evidence type="ECO:0000259" key="2">
    <source>
        <dbReference type="PROSITE" id="PS50112"/>
    </source>
</evidence>
<feature type="non-terminal residue" evidence="3">
    <location>
        <position position="513"/>
    </location>
</feature>
<dbReference type="InterPro" id="IPR000014">
    <property type="entry name" value="PAS"/>
</dbReference>
<dbReference type="InterPro" id="IPR013655">
    <property type="entry name" value="PAS_fold_3"/>
</dbReference>
<dbReference type="Gene3D" id="3.30.450.20">
    <property type="entry name" value="PAS domain"/>
    <property type="match status" value="1"/>
</dbReference>
<dbReference type="InterPro" id="IPR001610">
    <property type="entry name" value="PAC"/>
</dbReference>
<keyword evidence="1" id="KW-0812">Transmembrane</keyword>
<dbReference type="PROSITE" id="PS50112">
    <property type="entry name" value="PAS"/>
    <property type="match status" value="1"/>
</dbReference>
<dbReference type="EMBL" id="JBEWLZ010000020">
    <property type="protein sequence ID" value="MET1492085.1"/>
    <property type="molecule type" value="Genomic_DNA"/>
</dbReference>
<keyword evidence="4" id="KW-1185">Reference proteome</keyword>
<accession>A0ABV2CVZ4</accession>
<dbReference type="InterPro" id="IPR052155">
    <property type="entry name" value="Biofilm_reg_signaling"/>
</dbReference>
<dbReference type="CDD" id="cd00130">
    <property type="entry name" value="PAS"/>
    <property type="match status" value="1"/>
</dbReference>
<dbReference type="Proteomes" id="UP001548590">
    <property type="component" value="Unassembled WGS sequence"/>
</dbReference>
<name>A0ABV2CVZ4_9RHOO</name>
<reference evidence="3 4" key="1">
    <citation type="submission" date="2024-07" db="EMBL/GenBank/DDBJ databases">
        <title>Uliginosibacterium paludis KCTC:42655.</title>
        <authorList>
            <person name="Kim M.K."/>
        </authorList>
    </citation>
    <scope>NUCLEOTIDE SEQUENCE [LARGE SCALE GENOMIC DNA]</scope>
    <source>
        <strain evidence="3 4">KCTC 42655</strain>
    </source>
</reference>
<evidence type="ECO:0000313" key="3">
    <source>
        <dbReference type="EMBL" id="MET1492085.1"/>
    </source>
</evidence>
<feature type="transmembrane region" description="Helical" evidence="1">
    <location>
        <begin position="473"/>
        <end position="495"/>
    </location>
</feature>
<dbReference type="SUPFAM" id="SSF55785">
    <property type="entry name" value="PYP-like sensor domain (PAS domain)"/>
    <property type="match status" value="1"/>
</dbReference>
<feature type="domain" description="PAS" evidence="2">
    <location>
        <begin position="25"/>
        <end position="76"/>
    </location>
</feature>
<evidence type="ECO:0000256" key="1">
    <source>
        <dbReference type="SAM" id="Phobius"/>
    </source>
</evidence>
<dbReference type="SMART" id="SM00086">
    <property type="entry name" value="PAC"/>
    <property type="match status" value="1"/>
</dbReference>
<sequence>MKVNLPVTGHEVDYGDDVLIVSRTDLDGRITFVNHDFIQISGFTPEELIGQSHNIVRHPDMPSAAFQDFWRTLRSGKPWSGLVKNRCKNGDHYWVHADVTPVRESGQITGYLSVRSRPSRKEVEHAEQLYRRMNEGRHALQMREGVVRRASLFSRLNIIRRIHEQAPMRTKFGLVGLLLFIPLVIALALTWSKFSESLDAARFEREGLAYHHELRDLLPALQNHRGRSGEAKVGNTASAAALPGIARTLQGKLREVGDRTATLDARLEVSSVWAGIRQDAEALLAADSKLSVDESFERHSAVIDRVNALMVRIASESGLASDADPVTLGLVTAGIITAPELATHVAFSRRLGASMLLRNAFDLPSKFDVNGRMAMADRQMERIETSVGNAVQRLPALEAPLAAPLASLKENLGSFDKLVETRVLGASRAEIDPAVFHKQGSAAVDAAYALYDAVSGQIDLLLGQRIERIRGQALQLFAGTLALFVLGVAVAWLFVRTTVRSLGEAVARFREIS</sequence>
<protein>
    <submittedName>
        <fullName evidence="3">PAS domain-containing protein</fullName>
    </submittedName>
</protein>
<dbReference type="PANTHER" id="PTHR44757">
    <property type="entry name" value="DIGUANYLATE CYCLASE DGCP"/>
    <property type="match status" value="1"/>
</dbReference>
<keyword evidence="1" id="KW-1133">Transmembrane helix</keyword>
<dbReference type="PANTHER" id="PTHR44757:SF2">
    <property type="entry name" value="BIOFILM ARCHITECTURE MAINTENANCE PROTEIN MBAA"/>
    <property type="match status" value="1"/>
</dbReference>
<dbReference type="Pfam" id="PF08447">
    <property type="entry name" value="PAS_3"/>
    <property type="match status" value="1"/>
</dbReference>
<gene>
    <name evidence="3" type="ORF">ABVT11_19755</name>
</gene>
<dbReference type="InterPro" id="IPR035965">
    <property type="entry name" value="PAS-like_dom_sf"/>
</dbReference>
<dbReference type="NCBIfam" id="TIGR00229">
    <property type="entry name" value="sensory_box"/>
    <property type="match status" value="1"/>
</dbReference>
<organism evidence="3 4">
    <name type="scientific">Uliginosibacterium paludis</name>
    <dbReference type="NCBI Taxonomy" id="1615952"/>
    <lineage>
        <taxon>Bacteria</taxon>
        <taxon>Pseudomonadati</taxon>
        <taxon>Pseudomonadota</taxon>
        <taxon>Betaproteobacteria</taxon>
        <taxon>Rhodocyclales</taxon>
        <taxon>Zoogloeaceae</taxon>
        <taxon>Uliginosibacterium</taxon>
    </lineage>
</organism>
<proteinExistence type="predicted"/>
<evidence type="ECO:0000313" key="4">
    <source>
        <dbReference type="Proteomes" id="UP001548590"/>
    </source>
</evidence>